<evidence type="ECO:0000256" key="13">
    <source>
        <dbReference type="PIRSR" id="PIRSR600175-1"/>
    </source>
</evidence>
<accession>A0A672GWR7</accession>
<dbReference type="PANTHER" id="PTHR11616:SF320">
    <property type="entry name" value="SODIUM-DEPENDENT NORADRENALINE TRANSPORTER"/>
    <property type="match status" value="1"/>
</dbReference>
<dbReference type="GO" id="GO:0051583">
    <property type="term" value="P:dopamine uptake involved in synaptic transmission"/>
    <property type="evidence" value="ECO:0007669"/>
    <property type="project" value="TreeGrafter"/>
</dbReference>
<dbReference type="PANTHER" id="PTHR11616">
    <property type="entry name" value="SODIUM/CHLORIDE DEPENDENT TRANSPORTER"/>
    <property type="match status" value="1"/>
</dbReference>
<feature type="transmembrane region" description="Helical" evidence="16">
    <location>
        <begin position="299"/>
        <end position="322"/>
    </location>
</feature>
<keyword evidence="3" id="KW-1003">Cell membrane</keyword>
<feature type="binding site" evidence="13">
    <location>
        <position position="370"/>
    </location>
    <ligand>
        <name>Na(+)</name>
        <dbReference type="ChEBI" id="CHEBI:29101"/>
        <label>1</label>
    </ligand>
</feature>
<feature type="transmembrane region" description="Helical" evidence="16">
    <location>
        <begin position="232"/>
        <end position="250"/>
    </location>
</feature>
<keyword evidence="11 14" id="KW-1015">Disulfide bond</keyword>
<keyword evidence="4 15" id="KW-0812">Transmembrane</keyword>
<dbReference type="Pfam" id="PF00209">
    <property type="entry name" value="SNF"/>
    <property type="match status" value="1"/>
</dbReference>
<dbReference type="PROSITE" id="PS00754">
    <property type="entry name" value="NA_NEUROTRAN_SYMP_2"/>
    <property type="match status" value="1"/>
</dbReference>
<keyword evidence="5 13" id="KW-0479">Metal-binding</keyword>
<evidence type="ECO:0000256" key="5">
    <source>
        <dbReference type="ARBA" id="ARBA00022723"/>
    </source>
</evidence>
<feature type="binding site" evidence="13">
    <location>
        <position position="74"/>
    </location>
    <ligand>
        <name>Na(+)</name>
        <dbReference type="ChEBI" id="CHEBI:29101"/>
        <label>1</label>
    </ligand>
</feature>
<feature type="binding site" evidence="13">
    <location>
        <position position="78"/>
    </location>
    <ligand>
        <name>Na(+)</name>
        <dbReference type="ChEBI" id="CHEBI:29101"/>
        <label>1</label>
    </ligand>
</feature>
<dbReference type="GO" id="GO:0046872">
    <property type="term" value="F:metal ion binding"/>
    <property type="evidence" value="ECO:0007669"/>
    <property type="project" value="UniProtKB-KW"/>
</dbReference>
<reference evidence="17" key="3">
    <citation type="submission" date="2025-09" db="UniProtKB">
        <authorList>
            <consortium name="Ensembl"/>
        </authorList>
    </citation>
    <scope>IDENTIFICATION</scope>
</reference>
<keyword evidence="7 15" id="KW-0769">Symport</keyword>
<feature type="binding site" evidence="13">
    <location>
        <position position="305"/>
    </location>
    <ligand>
        <name>Na(+)</name>
        <dbReference type="ChEBI" id="CHEBI:29101"/>
        <label>1</label>
    </ligand>
</feature>
<evidence type="ECO:0000256" key="9">
    <source>
        <dbReference type="ARBA" id="ARBA00023053"/>
    </source>
</evidence>
<feature type="transmembrane region" description="Helical" evidence="16">
    <location>
        <begin position="262"/>
        <end position="287"/>
    </location>
</feature>
<evidence type="ECO:0000256" key="4">
    <source>
        <dbReference type="ARBA" id="ARBA00022692"/>
    </source>
</evidence>
<dbReference type="GO" id="GO:0042734">
    <property type="term" value="C:presynaptic membrane"/>
    <property type="evidence" value="ECO:0007669"/>
    <property type="project" value="TreeGrafter"/>
</dbReference>
<feature type="transmembrane region" description="Helical" evidence="16">
    <location>
        <begin position="399"/>
        <end position="424"/>
    </location>
</feature>
<feature type="transmembrane region" description="Helical" evidence="16">
    <location>
        <begin position="334"/>
        <end position="352"/>
    </location>
</feature>
<dbReference type="AlphaFoldDB" id="A0A672GWR7"/>
<evidence type="ECO:0000256" key="8">
    <source>
        <dbReference type="ARBA" id="ARBA00022989"/>
    </source>
</evidence>
<dbReference type="PROSITE" id="PS00610">
    <property type="entry name" value="NA_NEUROTRAN_SYMP_1"/>
    <property type="match status" value="1"/>
</dbReference>
<evidence type="ECO:0000256" key="15">
    <source>
        <dbReference type="RuleBase" id="RU003732"/>
    </source>
</evidence>
<feature type="transmembrane region" description="Helical" evidence="16">
    <location>
        <begin position="511"/>
        <end position="533"/>
    </location>
</feature>
<gene>
    <name evidence="17" type="primary">slc6a2</name>
</gene>
<evidence type="ECO:0000256" key="1">
    <source>
        <dbReference type="ARBA" id="ARBA00004651"/>
    </source>
</evidence>
<keyword evidence="18" id="KW-1185">Reference proteome</keyword>
<dbReference type="GO" id="GO:0032809">
    <property type="term" value="C:neuronal cell body membrane"/>
    <property type="evidence" value="ECO:0007669"/>
    <property type="project" value="TreeGrafter"/>
</dbReference>
<keyword evidence="6" id="KW-0532">Neurotransmitter transport</keyword>
<dbReference type="GO" id="GO:0006865">
    <property type="term" value="P:amino acid transport"/>
    <property type="evidence" value="ECO:0007669"/>
    <property type="project" value="TreeGrafter"/>
</dbReference>
<keyword evidence="9 13" id="KW-0915">Sodium</keyword>
<feature type="transmembrane region" description="Helical" evidence="16">
    <location>
        <begin position="137"/>
        <end position="164"/>
    </location>
</feature>
<dbReference type="SUPFAM" id="SSF161070">
    <property type="entry name" value="SNF-like"/>
    <property type="match status" value="1"/>
</dbReference>
<feature type="disulfide bond" evidence="14">
    <location>
        <begin position="176"/>
        <end position="185"/>
    </location>
</feature>
<dbReference type="Ensembl" id="ENSSFAT00005023634.1">
    <property type="protein sequence ID" value="ENSSFAP00005022692.1"/>
    <property type="gene ID" value="ENSSFAG00005008425.1"/>
</dbReference>
<feature type="binding site" evidence="13">
    <location>
        <position position="73"/>
    </location>
    <ligand>
        <name>Na(+)</name>
        <dbReference type="ChEBI" id="CHEBI:29101"/>
        <label>1</label>
    </ligand>
</feature>
<feature type="transmembrane region" description="Helical" evidence="16">
    <location>
        <begin position="65"/>
        <end position="83"/>
    </location>
</feature>
<evidence type="ECO:0000256" key="3">
    <source>
        <dbReference type="ARBA" id="ARBA00022475"/>
    </source>
</evidence>
<reference evidence="17" key="2">
    <citation type="submission" date="2025-08" db="UniProtKB">
        <authorList>
            <consortium name="Ensembl"/>
        </authorList>
    </citation>
    <scope>IDENTIFICATION</scope>
</reference>
<protein>
    <recommendedName>
        <fullName evidence="15">Transporter</fullName>
    </recommendedName>
</protein>
<evidence type="ECO:0000256" key="10">
    <source>
        <dbReference type="ARBA" id="ARBA00023136"/>
    </source>
</evidence>
<dbReference type="PRINTS" id="PR00176">
    <property type="entry name" value="NANEUSMPORT"/>
</dbReference>
<evidence type="ECO:0000256" key="12">
    <source>
        <dbReference type="ARBA" id="ARBA00023180"/>
    </source>
</evidence>
<feature type="binding site" evidence="13">
    <location>
        <position position="374"/>
    </location>
    <ligand>
        <name>Na(+)</name>
        <dbReference type="ChEBI" id="CHEBI:29101"/>
        <label>1</label>
    </ligand>
</feature>
<evidence type="ECO:0000256" key="11">
    <source>
        <dbReference type="ARBA" id="ARBA00023157"/>
    </source>
</evidence>
<evidence type="ECO:0000256" key="16">
    <source>
        <dbReference type="SAM" id="Phobius"/>
    </source>
</evidence>
<feature type="binding site" evidence="13">
    <location>
        <position position="373"/>
    </location>
    <ligand>
        <name>Na(+)</name>
        <dbReference type="ChEBI" id="CHEBI:29101"/>
        <label>1</label>
    </ligand>
</feature>
<reference evidence="17" key="1">
    <citation type="submission" date="2019-06" db="EMBL/GenBank/DDBJ databases">
        <authorList>
            <consortium name="Wellcome Sanger Institute Data Sharing"/>
        </authorList>
    </citation>
    <scope>NUCLEOTIDE SEQUENCE [LARGE SCALE GENOMIC DNA]</scope>
</reference>
<dbReference type="GO" id="GO:0030424">
    <property type="term" value="C:axon"/>
    <property type="evidence" value="ECO:0007669"/>
    <property type="project" value="TreeGrafter"/>
</dbReference>
<feature type="binding site" evidence="13">
    <location>
        <position position="273"/>
    </location>
    <ligand>
        <name>Na(+)</name>
        <dbReference type="ChEBI" id="CHEBI:29101"/>
        <label>1</label>
    </ligand>
</feature>
<keyword evidence="2 15" id="KW-0813">Transport</keyword>
<evidence type="ECO:0000256" key="14">
    <source>
        <dbReference type="PIRSR" id="PIRSR600175-2"/>
    </source>
</evidence>
<name>A0A672GWR7_SALFA</name>
<organism evidence="17 18">
    <name type="scientific">Salarias fasciatus</name>
    <name type="common">Jewelled blenny</name>
    <name type="synonym">Blennius fasciatus</name>
    <dbReference type="NCBI Taxonomy" id="181472"/>
    <lineage>
        <taxon>Eukaryota</taxon>
        <taxon>Metazoa</taxon>
        <taxon>Chordata</taxon>
        <taxon>Craniata</taxon>
        <taxon>Vertebrata</taxon>
        <taxon>Euteleostomi</taxon>
        <taxon>Actinopterygii</taxon>
        <taxon>Neopterygii</taxon>
        <taxon>Teleostei</taxon>
        <taxon>Neoteleostei</taxon>
        <taxon>Acanthomorphata</taxon>
        <taxon>Ovalentaria</taxon>
        <taxon>Blenniimorphae</taxon>
        <taxon>Blenniiformes</taxon>
        <taxon>Blennioidei</taxon>
        <taxon>Blenniidae</taxon>
        <taxon>Salariinae</taxon>
        <taxon>Salarias</taxon>
    </lineage>
</organism>
<keyword evidence="12" id="KW-0325">Glycoprotein</keyword>
<dbReference type="GO" id="GO:0005330">
    <property type="term" value="F:dopamine:sodium symporter activity"/>
    <property type="evidence" value="ECO:0007669"/>
    <property type="project" value="TreeGrafter"/>
</dbReference>
<comment type="subcellular location">
    <subcellularLocation>
        <location evidence="1">Cell membrane</location>
        <topology evidence="1">Multi-pass membrane protein</topology>
    </subcellularLocation>
</comment>
<sequence length="572" mass="64175">MLVLHMNIQILSEHKLSSVAPLNQFDVEKRDVELTLVKDQNGVQYTSPPGSSDVDRETWGKKIDFLLSVIGFAVDLANVWRFPYLCYKNGGGAFLIPYILFLVIAGMPLFYMELALGQYNREGAATIWKICPVFKGVGYTVILIALYVGFYYNVIIAWSLHYLFSSMTSELPWLKCGNSWNSPNCTDPKAINGSVLGNGTSYSKYKITPAAEYYERGVLHLHESRGIHDLGLPRWELSLCLVVVVFILYFSLWKGVKSSGKVWIDAATQIFYSLGAGFGVLIAFASYNKFDNNCYRDALLTSTVNCVTSFFSGFAIFSVLGYMAYKHKVKIEDVATEGAGLVFIIYPEAISTLPGSTFWAIVFFIMLLTLGIDSSMGGMEAVLTGLTDDFKILKRNRKVFTFATAFGTFLVALFCITNGGIYVLTLLDKYAAGTSILFGVLIEAIGVSWFYGVDRFSEDIERMMGFKPGLYWRLCWKFVSPAFLLFVVIASTLTASGLKYDEYIFPNWSNLLGWGVAMSSMLFVPCYAVYKFFSLPGTFKERIAYCITPEHEHHLVAEGNVRQFHLKHWLAI</sequence>
<evidence type="ECO:0000313" key="17">
    <source>
        <dbReference type="Ensembl" id="ENSSFAP00005022692.1"/>
    </source>
</evidence>
<dbReference type="GO" id="GO:0005334">
    <property type="term" value="F:norepinephrine:sodium symporter activity"/>
    <property type="evidence" value="ECO:0007669"/>
    <property type="project" value="TreeGrafter"/>
</dbReference>
<evidence type="ECO:0000313" key="18">
    <source>
        <dbReference type="Proteomes" id="UP000472267"/>
    </source>
</evidence>
<dbReference type="PROSITE" id="PS50267">
    <property type="entry name" value="NA_NEUROTRAN_SYMP_3"/>
    <property type="match status" value="1"/>
</dbReference>
<comment type="similarity">
    <text evidence="15">Belongs to the sodium:neurotransmitter symporter (SNF) (TC 2.A.22) family.</text>
</comment>
<keyword evidence="10 16" id="KW-0472">Membrane</keyword>
<feature type="transmembrane region" description="Helical" evidence="16">
    <location>
        <begin position="474"/>
        <end position="491"/>
    </location>
</feature>
<dbReference type="Proteomes" id="UP000472267">
    <property type="component" value="Chromosome 1"/>
</dbReference>
<feature type="transmembrane region" description="Helical" evidence="16">
    <location>
        <begin position="430"/>
        <end position="453"/>
    </location>
</feature>
<proteinExistence type="inferred from homology"/>
<feature type="binding site" evidence="13">
    <location>
        <position position="71"/>
    </location>
    <ligand>
        <name>Na(+)</name>
        <dbReference type="ChEBI" id="CHEBI:29101"/>
        <label>1</label>
    </ligand>
</feature>
<dbReference type="InterPro" id="IPR037272">
    <property type="entry name" value="SNS_sf"/>
</dbReference>
<evidence type="ECO:0000256" key="6">
    <source>
        <dbReference type="ARBA" id="ARBA00022775"/>
    </source>
</evidence>
<feature type="transmembrane region" description="Helical" evidence="16">
    <location>
        <begin position="95"/>
        <end position="116"/>
    </location>
</feature>
<keyword evidence="8 16" id="KW-1133">Transmembrane helix</keyword>
<dbReference type="InterPro" id="IPR000175">
    <property type="entry name" value="Na/ntran_symport"/>
</dbReference>
<evidence type="ECO:0000256" key="7">
    <source>
        <dbReference type="ARBA" id="ARBA00022847"/>
    </source>
</evidence>
<feature type="transmembrane region" description="Helical" evidence="16">
    <location>
        <begin position="358"/>
        <end position="378"/>
    </location>
</feature>
<evidence type="ECO:0000256" key="2">
    <source>
        <dbReference type="ARBA" id="ARBA00022448"/>
    </source>
</evidence>